<dbReference type="EMBL" id="MFGL01000004">
    <property type="protein sequence ID" value="OGF41438.1"/>
    <property type="molecule type" value="Genomic_DNA"/>
</dbReference>
<dbReference type="GO" id="GO:0050380">
    <property type="term" value="F:undecaprenyl-diphosphatase activity"/>
    <property type="evidence" value="ECO:0007669"/>
    <property type="project" value="UniProtKB-UniRule"/>
</dbReference>
<evidence type="ECO:0000256" key="2">
    <source>
        <dbReference type="ARBA" id="ARBA00010621"/>
    </source>
</evidence>
<feature type="transmembrane region" description="Helical" evidence="14">
    <location>
        <begin position="47"/>
        <end position="65"/>
    </location>
</feature>
<protein>
    <recommendedName>
        <fullName evidence="4 14">Undecaprenyl-diphosphatase</fullName>
        <ecNumber evidence="3 14">3.6.1.27</ecNumber>
    </recommendedName>
    <alternativeName>
        <fullName evidence="12 14">Bacitracin resistance protein</fullName>
    </alternativeName>
    <alternativeName>
        <fullName evidence="11 14">Undecaprenyl pyrophosphate phosphatase</fullName>
    </alternativeName>
</protein>
<evidence type="ECO:0000256" key="5">
    <source>
        <dbReference type="ARBA" id="ARBA00022475"/>
    </source>
</evidence>
<dbReference type="EC" id="3.6.1.27" evidence="3 14"/>
<dbReference type="GO" id="GO:0046677">
    <property type="term" value="P:response to antibiotic"/>
    <property type="evidence" value="ECO:0007669"/>
    <property type="project" value="UniProtKB-UniRule"/>
</dbReference>
<comment type="catalytic activity">
    <reaction evidence="13 14">
        <text>di-trans,octa-cis-undecaprenyl diphosphate + H2O = di-trans,octa-cis-undecaprenyl phosphate + phosphate + H(+)</text>
        <dbReference type="Rhea" id="RHEA:28094"/>
        <dbReference type="ChEBI" id="CHEBI:15377"/>
        <dbReference type="ChEBI" id="CHEBI:15378"/>
        <dbReference type="ChEBI" id="CHEBI:43474"/>
        <dbReference type="ChEBI" id="CHEBI:58405"/>
        <dbReference type="ChEBI" id="CHEBI:60392"/>
        <dbReference type="EC" id="3.6.1.27"/>
    </reaction>
</comment>
<comment type="subcellular location">
    <subcellularLocation>
        <location evidence="1 14">Cell membrane</location>
        <topology evidence="1 14">Multi-pass membrane protein</topology>
    </subcellularLocation>
</comment>
<dbReference type="PANTHER" id="PTHR30622">
    <property type="entry name" value="UNDECAPRENYL-DIPHOSPHATASE"/>
    <property type="match status" value="1"/>
</dbReference>
<keyword evidence="14" id="KW-0573">Peptidoglycan synthesis</keyword>
<keyword evidence="7 14" id="KW-0378">Hydrolase</keyword>
<keyword evidence="9 14" id="KW-0472">Membrane</keyword>
<evidence type="ECO:0000256" key="4">
    <source>
        <dbReference type="ARBA" id="ARBA00021581"/>
    </source>
</evidence>
<comment type="function">
    <text evidence="14">Catalyzes the dephosphorylation of undecaprenyl diphosphate (UPP). Confers resistance to bacitracin.</text>
</comment>
<evidence type="ECO:0000256" key="14">
    <source>
        <dbReference type="HAMAP-Rule" id="MF_01006"/>
    </source>
</evidence>
<evidence type="ECO:0000256" key="8">
    <source>
        <dbReference type="ARBA" id="ARBA00022989"/>
    </source>
</evidence>
<dbReference type="GO" id="GO:0009252">
    <property type="term" value="P:peptidoglycan biosynthetic process"/>
    <property type="evidence" value="ECO:0007669"/>
    <property type="project" value="UniProtKB-KW"/>
</dbReference>
<evidence type="ECO:0000256" key="12">
    <source>
        <dbReference type="ARBA" id="ARBA00032932"/>
    </source>
</evidence>
<reference evidence="15 16" key="1">
    <citation type="journal article" date="2016" name="Nat. Commun.">
        <title>Thousands of microbial genomes shed light on interconnected biogeochemical processes in an aquifer system.</title>
        <authorList>
            <person name="Anantharaman K."/>
            <person name="Brown C.T."/>
            <person name="Hug L.A."/>
            <person name="Sharon I."/>
            <person name="Castelle C.J."/>
            <person name="Probst A.J."/>
            <person name="Thomas B.C."/>
            <person name="Singh A."/>
            <person name="Wilkins M.J."/>
            <person name="Karaoz U."/>
            <person name="Brodie E.L."/>
            <person name="Williams K.H."/>
            <person name="Hubbard S.S."/>
            <person name="Banfield J.F."/>
        </authorList>
    </citation>
    <scope>NUCLEOTIDE SEQUENCE [LARGE SCALE GENOMIC DNA]</scope>
</reference>
<proteinExistence type="inferred from homology"/>
<comment type="caution">
    <text evidence="15">The sequence shown here is derived from an EMBL/GenBank/DDBJ whole genome shotgun (WGS) entry which is preliminary data.</text>
</comment>
<evidence type="ECO:0000256" key="1">
    <source>
        <dbReference type="ARBA" id="ARBA00004651"/>
    </source>
</evidence>
<evidence type="ECO:0000256" key="9">
    <source>
        <dbReference type="ARBA" id="ARBA00023136"/>
    </source>
</evidence>
<evidence type="ECO:0000256" key="10">
    <source>
        <dbReference type="ARBA" id="ARBA00023251"/>
    </source>
</evidence>
<dbReference type="GO" id="GO:0008360">
    <property type="term" value="P:regulation of cell shape"/>
    <property type="evidence" value="ECO:0007669"/>
    <property type="project" value="UniProtKB-KW"/>
</dbReference>
<comment type="miscellaneous">
    <text evidence="14">Bacitracin is thought to be involved in the inhibition of peptidoglycan synthesis by sequestering undecaprenyl diphosphate, thereby reducing the pool of lipid carrier available.</text>
</comment>
<evidence type="ECO:0000256" key="13">
    <source>
        <dbReference type="ARBA" id="ARBA00047594"/>
    </source>
</evidence>
<feature type="transmembrane region" description="Helical" evidence="14">
    <location>
        <begin position="184"/>
        <end position="206"/>
    </location>
</feature>
<evidence type="ECO:0000313" key="16">
    <source>
        <dbReference type="Proteomes" id="UP000177939"/>
    </source>
</evidence>
<dbReference type="AlphaFoldDB" id="A0A1F5TRH7"/>
<feature type="transmembrane region" description="Helical" evidence="14">
    <location>
        <begin position="218"/>
        <end position="237"/>
    </location>
</feature>
<evidence type="ECO:0000256" key="6">
    <source>
        <dbReference type="ARBA" id="ARBA00022692"/>
    </source>
</evidence>
<organism evidence="15 16">
    <name type="scientific">Candidatus Falkowbacteria bacterium RIFOXYC2_FULL_47_12</name>
    <dbReference type="NCBI Taxonomy" id="1798004"/>
    <lineage>
        <taxon>Bacteria</taxon>
        <taxon>Candidatus Falkowiibacteriota</taxon>
    </lineage>
</organism>
<accession>A0A1F5TRH7</accession>
<keyword evidence="10 14" id="KW-0046">Antibiotic resistance</keyword>
<keyword evidence="6 14" id="KW-0812">Transmembrane</keyword>
<gene>
    <name evidence="14" type="primary">uppP</name>
    <name evidence="15" type="ORF">A2477_00035</name>
</gene>
<dbReference type="PANTHER" id="PTHR30622:SF4">
    <property type="entry name" value="UNDECAPRENYL-DIPHOSPHATASE"/>
    <property type="match status" value="1"/>
</dbReference>
<keyword evidence="14" id="KW-0133">Cell shape</keyword>
<feature type="transmembrane region" description="Helical" evidence="14">
    <location>
        <begin position="249"/>
        <end position="265"/>
    </location>
</feature>
<name>A0A1F5TRH7_9BACT</name>
<dbReference type="InterPro" id="IPR003824">
    <property type="entry name" value="UppP"/>
</dbReference>
<dbReference type="GO" id="GO:0005886">
    <property type="term" value="C:plasma membrane"/>
    <property type="evidence" value="ECO:0007669"/>
    <property type="project" value="UniProtKB-SubCell"/>
</dbReference>
<keyword evidence="14" id="KW-0961">Cell wall biogenesis/degradation</keyword>
<dbReference type="Pfam" id="PF02673">
    <property type="entry name" value="BacA"/>
    <property type="match status" value="1"/>
</dbReference>
<keyword evidence="5 14" id="KW-1003">Cell membrane</keyword>
<dbReference type="GO" id="GO:0071555">
    <property type="term" value="P:cell wall organization"/>
    <property type="evidence" value="ECO:0007669"/>
    <property type="project" value="UniProtKB-KW"/>
</dbReference>
<evidence type="ECO:0000313" key="15">
    <source>
        <dbReference type="EMBL" id="OGF41438.1"/>
    </source>
</evidence>
<evidence type="ECO:0000256" key="11">
    <source>
        <dbReference type="ARBA" id="ARBA00032707"/>
    </source>
</evidence>
<keyword evidence="8 14" id="KW-1133">Transmembrane helix</keyword>
<comment type="similarity">
    <text evidence="2 14">Belongs to the UppP family.</text>
</comment>
<dbReference type="Proteomes" id="UP000177939">
    <property type="component" value="Unassembled WGS sequence"/>
</dbReference>
<sequence>MEYISVVLFSLTQAITEFVPVSSSGHLIVLHAWLPALPIDAVSFDVFLHGGTLLATVVFFRSDIVQLSRAWFTSLHRGMYDTTARLSWLLLLATIPAAFAGYFFESIIENTLRSPLIVALMLASVGVAFLVVEKTTAPRLNVESLRWPAALGIGCAQALSLIPGTSRSGITIIAGMLAGLKREAALRFSFLLSVPIIMGANVKKIVPLWSGTTFSREDFFVCTLGFLISFILGYFVIKYLLVFVKNNSLAVFAYYRFVLAAILLLI</sequence>
<evidence type="ECO:0000256" key="3">
    <source>
        <dbReference type="ARBA" id="ARBA00012374"/>
    </source>
</evidence>
<feature type="transmembrane region" description="Helical" evidence="14">
    <location>
        <begin position="116"/>
        <end position="132"/>
    </location>
</feature>
<evidence type="ECO:0000256" key="7">
    <source>
        <dbReference type="ARBA" id="ARBA00022801"/>
    </source>
</evidence>
<dbReference type="HAMAP" id="MF_01006">
    <property type="entry name" value="Undec_diphosphatase"/>
    <property type="match status" value="1"/>
</dbReference>
<feature type="transmembrane region" description="Helical" evidence="14">
    <location>
        <begin position="86"/>
        <end position="104"/>
    </location>
</feature>